<sequence>MSASHTSRLLVFSWCLIFGSTSASVHKSEKYVLPAPRALKPLVRCVHSGLTHPGARALAVGAGTACIWHYHRGLSYREKKGERTWRSTLAMARQEWTKTVFAGESWLYAIETMRNAITASTFLASTVLSLFTVAAGFLINKHLTLLYILPFVPSMVFLLNSVFNFSQSARLMTHAGFMFPIAKDSNPFITKETVEALLAKSEYQQWYGHRYLYLAMIFSIWPMAGEFPFFITSVLCLSFFRSIDRPPPMQFDNLRKFVRAP</sequence>
<organism evidence="3">
    <name type="scientific">Octactis speculum</name>
    <dbReference type="NCBI Taxonomy" id="3111310"/>
    <lineage>
        <taxon>Eukaryota</taxon>
        <taxon>Sar</taxon>
        <taxon>Stramenopiles</taxon>
        <taxon>Ochrophyta</taxon>
        <taxon>Dictyochophyceae</taxon>
        <taxon>Dictyochales</taxon>
        <taxon>Dictyochaceae</taxon>
        <taxon>Octactis</taxon>
    </lineage>
</organism>
<name>A0A7S2B6A1_9STRA</name>
<proteinExistence type="predicted"/>
<evidence type="ECO:0000256" key="1">
    <source>
        <dbReference type="SAM" id="Phobius"/>
    </source>
</evidence>
<feature type="transmembrane region" description="Helical" evidence="1">
    <location>
        <begin position="116"/>
        <end position="138"/>
    </location>
</feature>
<feature type="signal peptide" evidence="2">
    <location>
        <begin position="1"/>
        <end position="23"/>
    </location>
</feature>
<keyword evidence="1" id="KW-0472">Membrane</keyword>
<gene>
    <name evidence="3" type="ORF">DSPE1174_LOCUS5915</name>
</gene>
<keyword evidence="1" id="KW-0812">Transmembrane</keyword>
<dbReference type="InterPro" id="IPR006747">
    <property type="entry name" value="DUF599"/>
</dbReference>
<protein>
    <recommendedName>
        <fullName evidence="4">Glycerophosphocholine acyltransferase 1</fullName>
    </recommendedName>
</protein>
<evidence type="ECO:0008006" key="4">
    <source>
        <dbReference type="Google" id="ProtNLM"/>
    </source>
</evidence>
<keyword evidence="2" id="KW-0732">Signal</keyword>
<evidence type="ECO:0000256" key="2">
    <source>
        <dbReference type="SAM" id="SignalP"/>
    </source>
</evidence>
<feature type="transmembrane region" description="Helical" evidence="1">
    <location>
        <begin position="145"/>
        <end position="163"/>
    </location>
</feature>
<dbReference type="PANTHER" id="PTHR31168:SF1">
    <property type="entry name" value="DUF599 FAMILY PROTEIN"/>
    <property type="match status" value="1"/>
</dbReference>
<keyword evidence="1" id="KW-1133">Transmembrane helix</keyword>
<dbReference type="PANTHER" id="PTHR31168">
    <property type="entry name" value="OS02G0292800 PROTEIN"/>
    <property type="match status" value="1"/>
</dbReference>
<feature type="chain" id="PRO_5031459657" description="Glycerophosphocholine acyltransferase 1" evidence="2">
    <location>
        <begin position="24"/>
        <end position="261"/>
    </location>
</feature>
<dbReference type="AlphaFoldDB" id="A0A7S2B6A1"/>
<dbReference type="EMBL" id="HBGS01011236">
    <property type="protein sequence ID" value="CAD9387903.1"/>
    <property type="molecule type" value="Transcribed_RNA"/>
</dbReference>
<accession>A0A7S2B6A1</accession>
<evidence type="ECO:0000313" key="3">
    <source>
        <dbReference type="EMBL" id="CAD9387903.1"/>
    </source>
</evidence>
<dbReference type="Pfam" id="PF04654">
    <property type="entry name" value="DUF599"/>
    <property type="match status" value="1"/>
</dbReference>
<feature type="transmembrane region" description="Helical" evidence="1">
    <location>
        <begin position="211"/>
        <end position="240"/>
    </location>
</feature>
<reference evidence="3" key="1">
    <citation type="submission" date="2021-01" db="EMBL/GenBank/DDBJ databases">
        <authorList>
            <person name="Corre E."/>
            <person name="Pelletier E."/>
            <person name="Niang G."/>
            <person name="Scheremetjew M."/>
            <person name="Finn R."/>
            <person name="Kale V."/>
            <person name="Holt S."/>
            <person name="Cochrane G."/>
            <person name="Meng A."/>
            <person name="Brown T."/>
            <person name="Cohen L."/>
        </authorList>
    </citation>
    <scope>NUCLEOTIDE SEQUENCE</scope>
    <source>
        <strain evidence="3">CCMP1381</strain>
    </source>
</reference>